<feature type="domain" description="Response regulatory" evidence="7">
    <location>
        <begin position="3"/>
        <end position="116"/>
    </location>
</feature>
<dbReference type="PANTHER" id="PTHR48111:SF4">
    <property type="entry name" value="DNA-BINDING DUAL TRANSCRIPTIONAL REGULATOR OMPR"/>
    <property type="match status" value="1"/>
</dbReference>
<dbReference type="SMART" id="SM00448">
    <property type="entry name" value="REC"/>
    <property type="match status" value="1"/>
</dbReference>
<dbReference type="PROSITE" id="PS51755">
    <property type="entry name" value="OMPR_PHOB"/>
    <property type="match status" value="1"/>
</dbReference>
<dbReference type="CDD" id="cd00383">
    <property type="entry name" value="trans_reg_C"/>
    <property type="match status" value="1"/>
</dbReference>
<protein>
    <submittedName>
        <fullName evidence="9">Response regulator transcription factor</fullName>
    </submittedName>
</protein>
<dbReference type="PROSITE" id="PS50110">
    <property type="entry name" value="RESPONSE_REGULATORY"/>
    <property type="match status" value="1"/>
</dbReference>
<evidence type="ECO:0000256" key="5">
    <source>
        <dbReference type="PROSITE-ProRule" id="PRU00169"/>
    </source>
</evidence>
<dbReference type="PANTHER" id="PTHR48111">
    <property type="entry name" value="REGULATOR OF RPOS"/>
    <property type="match status" value="1"/>
</dbReference>
<evidence type="ECO:0000256" key="4">
    <source>
        <dbReference type="ARBA" id="ARBA00023163"/>
    </source>
</evidence>
<gene>
    <name evidence="9" type="ORF">ACFPET_08675</name>
</gene>
<keyword evidence="4" id="KW-0804">Transcription</keyword>
<evidence type="ECO:0000256" key="6">
    <source>
        <dbReference type="PROSITE-ProRule" id="PRU01091"/>
    </source>
</evidence>
<evidence type="ECO:0000259" key="8">
    <source>
        <dbReference type="PROSITE" id="PS51755"/>
    </source>
</evidence>
<dbReference type="Pfam" id="PF00486">
    <property type="entry name" value="Trans_reg_C"/>
    <property type="match status" value="1"/>
</dbReference>
<evidence type="ECO:0000313" key="10">
    <source>
        <dbReference type="Proteomes" id="UP001595823"/>
    </source>
</evidence>
<accession>A0ABV8TXQ7</accession>
<evidence type="ECO:0000256" key="2">
    <source>
        <dbReference type="ARBA" id="ARBA00023015"/>
    </source>
</evidence>
<dbReference type="InterPro" id="IPR039420">
    <property type="entry name" value="WalR-like"/>
</dbReference>
<dbReference type="Gene3D" id="6.10.250.690">
    <property type="match status" value="1"/>
</dbReference>
<organism evidence="9 10">
    <name type="scientific">Salininema proteolyticum</name>
    <dbReference type="NCBI Taxonomy" id="1607685"/>
    <lineage>
        <taxon>Bacteria</taxon>
        <taxon>Bacillati</taxon>
        <taxon>Actinomycetota</taxon>
        <taxon>Actinomycetes</taxon>
        <taxon>Glycomycetales</taxon>
        <taxon>Glycomycetaceae</taxon>
        <taxon>Salininema</taxon>
    </lineage>
</organism>
<dbReference type="Proteomes" id="UP001595823">
    <property type="component" value="Unassembled WGS sequence"/>
</dbReference>
<comment type="caution">
    <text evidence="9">The sequence shown here is derived from an EMBL/GenBank/DDBJ whole genome shotgun (WGS) entry which is preliminary data.</text>
</comment>
<reference evidence="10" key="1">
    <citation type="journal article" date="2019" name="Int. J. Syst. Evol. Microbiol.">
        <title>The Global Catalogue of Microorganisms (GCM) 10K type strain sequencing project: providing services to taxonomists for standard genome sequencing and annotation.</title>
        <authorList>
            <consortium name="The Broad Institute Genomics Platform"/>
            <consortium name="The Broad Institute Genome Sequencing Center for Infectious Disease"/>
            <person name="Wu L."/>
            <person name="Ma J."/>
        </authorList>
    </citation>
    <scope>NUCLEOTIDE SEQUENCE [LARGE SCALE GENOMIC DNA]</scope>
    <source>
        <strain evidence="10">IBRC-M 10908</strain>
    </source>
</reference>
<evidence type="ECO:0000259" key="7">
    <source>
        <dbReference type="PROSITE" id="PS50110"/>
    </source>
</evidence>
<evidence type="ECO:0000256" key="1">
    <source>
        <dbReference type="ARBA" id="ARBA00022553"/>
    </source>
</evidence>
<dbReference type="InterPro" id="IPR011006">
    <property type="entry name" value="CheY-like_superfamily"/>
</dbReference>
<name>A0ABV8TXQ7_9ACTN</name>
<keyword evidence="10" id="KW-1185">Reference proteome</keyword>
<evidence type="ECO:0000256" key="3">
    <source>
        <dbReference type="ARBA" id="ARBA00023125"/>
    </source>
</evidence>
<feature type="DNA-binding region" description="OmpR/PhoB-type" evidence="6">
    <location>
        <begin position="125"/>
        <end position="224"/>
    </location>
</feature>
<proteinExistence type="predicted"/>
<feature type="modified residue" description="4-aspartylphosphate" evidence="5">
    <location>
        <position position="52"/>
    </location>
</feature>
<dbReference type="SUPFAM" id="SSF52172">
    <property type="entry name" value="CheY-like"/>
    <property type="match status" value="1"/>
</dbReference>
<dbReference type="Gene3D" id="1.10.10.10">
    <property type="entry name" value="Winged helix-like DNA-binding domain superfamily/Winged helix DNA-binding domain"/>
    <property type="match status" value="1"/>
</dbReference>
<dbReference type="RefSeq" id="WP_380619836.1">
    <property type="nucleotide sequence ID" value="NZ_JBHSDK010000013.1"/>
</dbReference>
<dbReference type="InterPro" id="IPR001867">
    <property type="entry name" value="OmpR/PhoB-type_DNA-bd"/>
</dbReference>
<evidence type="ECO:0000313" key="9">
    <source>
        <dbReference type="EMBL" id="MFC4335269.1"/>
    </source>
</evidence>
<dbReference type="InterPro" id="IPR001789">
    <property type="entry name" value="Sig_transdc_resp-reg_receiver"/>
</dbReference>
<dbReference type="Pfam" id="PF00072">
    <property type="entry name" value="Response_reg"/>
    <property type="match status" value="1"/>
</dbReference>
<keyword evidence="3 6" id="KW-0238">DNA-binding</keyword>
<dbReference type="EMBL" id="JBHSDK010000013">
    <property type="protein sequence ID" value="MFC4335269.1"/>
    <property type="molecule type" value="Genomic_DNA"/>
</dbReference>
<keyword evidence="2" id="KW-0805">Transcription regulation</keyword>
<dbReference type="Gene3D" id="3.40.50.2300">
    <property type="match status" value="1"/>
</dbReference>
<keyword evidence="1 5" id="KW-0597">Phosphoprotein</keyword>
<dbReference type="SMART" id="SM00862">
    <property type="entry name" value="Trans_reg_C"/>
    <property type="match status" value="1"/>
</dbReference>
<sequence length="231" mass="24761">MPHVVVVEDDAEVRRALVKGLRRQGYSVTPRGEGLPGIAAVREEAPDLVVLDLGLPDSDGLEIVAMLRSVSDVPIVVVTARDGEASMVKALDRGADDYIVKPFGVAQLDARLRAILRRVAPDDEDRTVVVGGLSIDPDGSRAVLDGTELDLTAREFDLLLLLARNAGKVVAKHHILSEVWQYGAGGSEGTVDVHLSWLRRKLGESASSPRYLHTVRGKGIRLEAPGEGGGR</sequence>
<dbReference type="InterPro" id="IPR036388">
    <property type="entry name" value="WH-like_DNA-bd_sf"/>
</dbReference>
<feature type="domain" description="OmpR/PhoB-type" evidence="8">
    <location>
        <begin position="125"/>
        <end position="224"/>
    </location>
</feature>